<gene>
    <name evidence="9" type="ORF">Daura_19970</name>
</gene>
<evidence type="ECO:0000256" key="5">
    <source>
        <dbReference type="ARBA" id="ARBA00022741"/>
    </source>
</evidence>
<dbReference type="InterPro" id="IPR050388">
    <property type="entry name" value="ABC_Ni/Peptide_Import"/>
</dbReference>
<sequence length="279" mass="29958">MTSPATGPATGLTTGPDTSLLHIEGLSVTARLATDRLRLLDGVDLEVRRGQIVGVVGESGSGKTTLARAVVGLLERNVTVESGAIELAGDVVVAPGVDRTDRIRGSAVGMVFQDASRSLNPLMKVRTQLSEVLRRHVRGLTKVDVEQRSVEVLGQMRISDPARVLDSYPHQLSGGLRQRVAIALAVVTRPALVIADECTTALDVTTQTKVVGLFRTLVDELGIGLLFVTHDLMLASDLCDRIAVMSRGRVVEQGGVEDVLDRPRQEYTRRLLAAIPSWT</sequence>
<evidence type="ECO:0000259" key="8">
    <source>
        <dbReference type="PROSITE" id="PS50893"/>
    </source>
</evidence>
<evidence type="ECO:0000256" key="4">
    <source>
        <dbReference type="ARBA" id="ARBA00022475"/>
    </source>
</evidence>
<keyword evidence="3" id="KW-0813">Transport</keyword>
<dbReference type="GO" id="GO:0016887">
    <property type="term" value="F:ATP hydrolysis activity"/>
    <property type="evidence" value="ECO:0007669"/>
    <property type="project" value="InterPro"/>
</dbReference>
<evidence type="ECO:0000256" key="1">
    <source>
        <dbReference type="ARBA" id="ARBA00004202"/>
    </source>
</evidence>
<dbReference type="AlphaFoldDB" id="A0A9Q9MR73"/>
<dbReference type="GO" id="GO:0005524">
    <property type="term" value="F:ATP binding"/>
    <property type="evidence" value="ECO:0007669"/>
    <property type="project" value="UniProtKB-KW"/>
</dbReference>
<dbReference type="PROSITE" id="PS50893">
    <property type="entry name" value="ABC_TRANSPORTER_2"/>
    <property type="match status" value="1"/>
</dbReference>
<organism evidence="9 10">
    <name type="scientific">Dactylosporangium aurantiacum</name>
    <dbReference type="NCBI Taxonomy" id="35754"/>
    <lineage>
        <taxon>Bacteria</taxon>
        <taxon>Bacillati</taxon>
        <taxon>Actinomycetota</taxon>
        <taxon>Actinomycetes</taxon>
        <taxon>Micromonosporales</taxon>
        <taxon>Micromonosporaceae</taxon>
        <taxon>Dactylosporangium</taxon>
    </lineage>
</organism>
<dbReference type="RefSeq" id="WP_052387360.1">
    <property type="nucleotide sequence ID" value="NZ_CP073767.1"/>
</dbReference>
<evidence type="ECO:0000313" key="9">
    <source>
        <dbReference type="EMBL" id="UWZ58242.1"/>
    </source>
</evidence>
<feature type="domain" description="ABC transporter" evidence="8">
    <location>
        <begin position="21"/>
        <end position="272"/>
    </location>
</feature>
<evidence type="ECO:0000256" key="7">
    <source>
        <dbReference type="ARBA" id="ARBA00023136"/>
    </source>
</evidence>
<dbReference type="Gene3D" id="3.40.50.300">
    <property type="entry name" value="P-loop containing nucleotide triphosphate hydrolases"/>
    <property type="match status" value="1"/>
</dbReference>
<protein>
    <submittedName>
        <fullName evidence="9">ABC transporter ATP-binding protein</fullName>
    </submittedName>
</protein>
<dbReference type="Pfam" id="PF00005">
    <property type="entry name" value="ABC_tran"/>
    <property type="match status" value="1"/>
</dbReference>
<dbReference type="EMBL" id="CP073767">
    <property type="protein sequence ID" value="UWZ58242.1"/>
    <property type="molecule type" value="Genomic_DNA"/>
</dbReference>
<dbReference type="PANTHER" id="PTHR43297:SF2">
    <property type="entry name" value="DIPEPTIDE TRANSPORT ATP-BINDING PROTEIN DPPD"/>
    <property type="match status" value="1"/>
</dbReference>
<dbReference type="SMART" id="SM00382">
    <property type="entry name" value="AAA"/>
    <property type="match status" value="1"/>
</dbReference>
<dbReference type="SUPFAM" id="SSF52540">
    <property type="entry name" value="P-loop containing nucleoside triphosphate hydrolases"/>
    <property type="match status" value="1"/>
</dbReference>
<comment type="subcellular location">
    <subcellularLocation>
        <location evidence="1">Cell membrane</location>
        <topology evidence="1">Peripheral membrane protein</topology>
    </subcellularLocation>
</comment>
<dbReference type="GO" id="GO:0005886">
    <property type="term" value="C:plasma membrane"/>
    <property type="evidence" value="ECO:0007669"/>
    <property type="project" value="UniProtKB-SubCell"/>
</dbReference>
<accession>A0A9Q9MR73</accession>
<dbReference type="KEGG" id="daur:Daura_19970"/>
<dbReference type="InterPro" id="IPR003593">
    <property type="entry name" value="AAA+_ATPase"/>
</dbReference>
<keyword evidence="7" id="KW-0472">Membrane</keyword>
<dbReference type="CDD" id="cd03257">
    <property type="entry name" value="ABC_NikE_OppD_transporters"/>
    <property type="match status" value="1"/>
</dbReference>
<evidence type="ECO:0000313" key="10">
    <source>
        <dbReference type="Proteomes" id="UP001058003"/>
    </source>
</evidence>
<keyword evidence="10" id="KW-1185">Reference proteome</keyword>
<evidence type="ECO:0000256" key="3">
    <source>
        <dbReference type="ARBA" id="ARBA00022448"/>
    </source>
</evidence>
<evidence type="ECO:0000256" key="6">
    <source>
        <dbReference type="ARBA" id="ARBA00022840"/>
    </source>
</evidence>
<dbReference type="InterPro" id="IPR003439">
    <property type="entry name" value="ABC_transporter-like_ATP-bd"/>
</dbReference>
<evidence type="ECO:0000256" key="2">
    <source>
        <dbReference type="ARBA" id="ARBA00005417"/>
    </source>
</evidence>
<dbReference type="PANTHER" id="PTHR43297">
    <property type="entry name" value="OLIGOPEPTIDE TRANSPORT ATP-BINDING PROTEIN APPD"/>
    <property type="match status" value="1"/>
</dbReference>
<dbReference type="Proteomes" id="UP001058003">
    <property type="component" value="Chromosome"/>
</dbReference>
<name>A0A9Q9MR73_9ACTN</name>
<proteinExistence type="inferred from homology"/>
<keyword evidence="6 9" id="KW-0067">ATP-binding</keyword>
<dbReference type="OrthoDB" id="5357528at2"/>
<comment type="similarity">
    <text evidence="2">Belongs to the ABC transporter superfamily.</text>
</comment>
<keyword evidence="5" id="KW-0547">Nucleotide-binding</keyword>
<dbReference type="InterPro" id="IPR027417">
    <property type="entry name" value="P-loop_NTPase"/>
</dbReference>
<keyword evidence="4" id="KW-1003">Cell membrane</keyword>
<reference evidence="9" key="1">
    <citation type="submission" date="2021-04" db="EMBL/GenBank/DDBJ databases">
        <title>Dactylosporangium aurantiacum NRRL B-8018 full assembly.</title>
        <authorList>
            <person name="Hartkoorn R.C."/>
            <person name="Beaudoing E."/>
            <person name="Hot D."/>
        </authorList>
    </citation>
    <scope>NUCLEOTIDE SEQUENCE</scope>
    <source>
        <strain evidence="9">NRRL B-8018</strain>
    </source>
</reference>